<keyword evidence="2" id="KW-0378">Hydrolase</keyword>
<gene>
    <name evidence="9" type="ORF">MUY27_04755</name>
</gene>
<dbReference type="InterPro" id="IPR017853">
    <property type="entry name" value="GH"/>
</dbReference>
<comment type="caution">
    <text evidence="9">The sequence shown here is derived from an EMBL/GenBank/DDBJ whole genome shotgun (WGS) entry which is preliminary data.</text>
</comment>
<evidence type="ECO:0000259" key="7">
    <source>
        <dbReference type="Pfam" id="PF16355"/>
    </source>
</evidence>
<keyword evidence="10" id="KW-1185">Reference proteome</keyword>
<dbReference type="InterPro" id="IPR006102">
    <property type="entry name" value="Ig-like_GH2"/>
</dbReference>
<dbReference type="Pfam" id="PF18565">
    <property type="entry name" value="Glyco_hydro2_C5"/>
    <property type="match status" value="1"/>
</dbReference>
<evidence type="ECO:0000313" key="9">
    <source>
        <dbReference type="EMBL" id="MCJ8209007.1"/>
    </source>
</evidence>
<dbReference type="InterPro" id="IPR006101">
    <property type="entry name" value="Glyco_hydro_2"/>
</dbReference>
<accession>A0A9X1X0I9</accession>
<dbReference type="Pfam" id="PF00703">
    <property type="entry name" value="Glyco_hydro_2"/>
    <property type="match status" value="1"/>
</dbReference>
<reference evidence="9" key="1">
    <citation type="submission" date="2022-04" db="EMBL/GenBank/DDBJ databases">
        <title>Mucilaginibacter sp. RS28 isolated from freshwater.</title>
        <authorList>
            <person name="Ko S.-R."/>
        </authorList>
    </citation>
    <scope>NUCLEOTIDE SEQUENCE</scope>
    <source>
        <strain evidence="9">RS28</strain>
    </source>
</reference>
<dbReference type="Pfam" id="PF02836">
    <property type="entry name" value="Glyco_hydro_2_C"/>
    <property type="match status" value="1"/>
</dbReference>
<evidence type="ECO:0000256" key="1">
    <source>
        <dbReference type="ARBA" id="ARBA00007401"/>
    </source>
</evidence>
<dbReference type="InterPro" id="IPR040605">
    <property type="entry name" value="Glyco_hydro2_dom5"/>
</dbReference>
<dbReference type="PANTHER" id="PTHR42732">
    <property type="entry name" value="BETA-GALACTOSIDASE"/>
    <property type="match status" value="1"/>
</dbReference>
<dbReference type="SUPFAM" id="SSF49785">
    <property type="entry name" value="Galactose-binding domain-like"/>
    <property type="match status" value="1"/>
</dbReference>
<dbReference type="GO" id="GO:0004553">
    <property type="term" value="F:hydrolase activity, hydrolyzing O-glycosyl compounds"/>
    <property type="evidence" value="ECO:0007669"/>
    <property type="project" value="InterPro"/>
</dbReference>
<dbReference type="Proteomes" id="UP001139450">
    <property type="component" value="Unassembled WGS sequence"/>
</dbReference>
<evidence type="ECO:0000259" key="4">
    <source>
        <dbReference type="Pfam" id="PF00703"/>
    </source>
</evidence>
<evidence type="ECO:0000313" key="10">
    <source>
        <dbReference type="Proteomes" id="UP001139450"/>
    </source>
</evidence>
<dbReference type="GO" id="GO:0005975">
    <property type="term" value="P:carbohydrate metabolic process"/>
    <property type="evidence" value="ECO:0007669"/>
    <property type="project" value="InterPro"/>
</dbReference>
<feature type="domain" description="Glycoside hydrolase family 2" evidence="8">
    <location>
        <begin position="721"/>
        <end position="823"/>
    </location>
</feature>
<dbReference type="InterPro" id="IPR048229">
    <property type="entry name" value="GalB-like"/>
</dbReference>
<dbReference type="InterPro" id="IPR051913">
    <property type="entry name" value="GH2_Domain-Containing"/>
</dbReference>
<feature type="domain" description="DUF4982" evidence="7">
    <location>
        <begin position="644"/>
        <end position="706"/>
    </location>
</feature>
<dbReference type="InterPro" id="IPR013783">
    <property type="entry name" value="Ig-like_fold"/>
</dbReference>
<feature type="domain" description="Glycoside hydrolase family 2 catalytic" evidence="5">
    <location>
        <begin position="326"/>
        <end position="535"/>
    </location>
</feature>
<proteinExistence type="inferred from homology"/>
<organism evidence="9 10">
    <name type="scientific">Mucilaginibacter straminoryzae</name>
    <dbReference type="NCBI Taxonomy" id="2932774"/>
    <lineage>
        <taxon>Bacteria</taxon>
        <taxon>Pseudomonadati</taxon>
        <taxon>Bacteroidota</taxon>
        <taxon>Sphingobacteriia</taxon>
        <taxon>Sphingobacteriales</taxon>
        <taxon>Sphingobacteriaceae</taxon>
        <taxon>Mucilaginibacter</taxon>
    </lineage>
</organism>
<dbReference type="InterPro" id="IPR006103">
    <property type="entry name" value="Glyco_hydro_2_cat"/>
</dbReference>
<name>A0A9X1X0I9_9SPHI</name>
<dbReference type="RefSeq" id="WP_245128841.1">
    <property type="nucleotide sequence ID" value="NZ_JALJEJ010000002.1"/>
</dbReference>
<dbReference type="InterPro" id="IPR006104">
    <property type="entry name" value="Glyco_hydro_2_N"/>
</dbReference>
<dbReference type="SUPFAM" id="SSF51445">
    <property type="entry name" value="(Trans)glycosidases"/>
    <property type="match status" value="1"/>
</dbReference>
<dbReference type="InterPro" id="IPR032311">
    <property type="entry name" value="DUF4982"/>
</dbReference>
<keyword evidence="3" id="KW-0326">Glycosidase</keyword>
<evidence type="ECO:0000256" key="2">
    <source>
        <dbReference type="ARBA" id="ARBA00022801"/>
    </source>
</evidence>
<evidence type="ECO:0000259" key="5">
    <source>
        <dbReference type="Pfam" id="PF02836"/>
    </source>
</evidence>
<dbReference type="EMBL" id="JALJEJ010000002">
    <property type="protein sequence ID" value="MCJ8209007.1"/>
    <property type="molecule type" value="Genomic_DNA"/>
</dbReference>
<evidence type="ECO:0000259" key="6">
    <source>
        <dbReference type="Pfam" id="PF02837"/>
    </source>
</evidence>
<dbReference type="Gene3D" id="2.60.120.260">
    <property type="entry name" value="Galactose-binding domain-like"/>
    <property type="match status" value="1"/>
</dbReference>
<sequence length="827" mass="94139">MFFLPKLHQRVFLRESSMVIGMLIFTVCQLKAQGYREIEQLKKGWFFAKQEMPDALSSQLNGPGWTEVTVPHDWAISGPFSRDNDQQSVRVTEDGEAKEKLRIGRTGGLPFFGIGWYRRLLPITAKDKGKNITVEFDGAMSNARIFLNGKFVGEWPYGYTSFQFNITPYVNWNGINVLAVRLENQERSSRWYPGAGLYRMVRLVKTNAVHVSHWGTFITTPSITSREAKINIRTQICNELHNNKAIVIRQEIYDPKGHIKGSSASVKHLSGKLNVSNQIVVANPELWSAEHPALYRVKTTVLSSSKILDVYYTTFGIRDIRFSPDRGMTVNGIKTKLKGVCLHDDLGALGMAFNKAGLRHRLKLLKAMGCNAIRGTHNPHAPEMLKLCDEMGFYYIDEAFDEWRIPKVENGYHRLFDNWAEKDLQAMIERDRNHPALIMYSIGNEIKEATTPDGAEIAKYLTMICKRADPTRPVTAGINVLEPAIDYGFAKVLDIPGWNYKPEQYSRIHQLLPDKPLYGSETASTVSSRGAYHLPAAKASMKIWPDNQASSYDLEYCSWSQLPDVEWMNQDKNKFVLGEFVWTGTDYLGEPSPYNDNWPSRSSYFGMIDLAGLPKDRYYLYQSRWSRKKVLHVLPHWNWPERVGKIVPVFVYTNYPEAELFINGKSFGRKRFKTDELLNRYRLRWDSAIYQPGELKVVAYDAHGRIAATRSVKTAKEPARIVLEADRNRLVKGVDDLCYVTVKIVDREGNLCPDAENLVSFEVSGSGTLRAVDNGNPATTEPFQANYRKAFNGKLMAIIQAGEHKGIIKIRAFAKQLSRTEITVKVR</sequence>
<dbReference type="InterPro" id="IPR036156">
    <property type="entry name" value="Beta-gal/glucu_dom_sf"/>
</dbReference>
<dbReference type="AlphaFoldDB" id="A0A9X1X0I9"/>
<dbReference type="InterPro" id="IPR008979">
    <property type="entry name" value="Galactose-bd-like_sf"/>
</dbReference>
<protein>
    <submittedName>
        <fullName evidence="9">DUF4982 domain-containing protein</fullName>
    </submittedName>
</protein>
<dbReference type="SUPFAM" id="SSF49303">
    <property type="entry name" value="beta-Galactosidase/glucuronidase domain"/>
    <property type="match status" value="1"/>
</dbReference>
<dbReference type="Pfam" id="PF02837">
    <property type="entry name" value="Glyco_hydro_2_N"/>
    <property type="match status" value="1"/>
</dbReference>
<evidence type="ECO:0000259" key="8">
    <source>
        <dbReference type="Pfam" id="PF18565"/>
    </source>
</evidence>
<dbReference type="Gene3D" id="3.20.20.80">
    <property type="entry name" value="Glycosidases"/>
    <property type="match status" value="1"/>
</dbReference>
<dbReference type="Pfam" id="PF16355">
    <property type="entry name" value="DUF4982"/>
    <property type="match status" value="1"/>
</dbReference>
<dbReference type="Gene3D" id="2.60.40.10">
    <property type="entry name" value="Immunoglobulins"/>
    <property type="match status" value="3"/>
</dbReference>
<dbReference type="PANTHER" id="PTHR42732:SF1">
    <property type="entry name" value="BETA-MANNOSIDASE"/>
    <property type="match status" value="1"/>
</dbReference>
<evidence type="ECO:0000256" key="3">
    <source>
        <dbReference type="ARBA" id="ARBA00023295"/>
    </source>
</evidence>
<feature type="domain" description="Glycoside hydrolase family 2 immunoglobulin-like beta-sandwich" evidence="4">
    <location>
        <begin position="216"/>
        <end position="318"/>
    </location>
</feature>
<comment type="similarity">
    <text evidence="1">Belongs to the glycosyl hydrolase 2 family.</text>
</comment>
<dbReference type="PRINTS" id="PR00132">
    <property type="entry name" value="GLHYDRLASE2"/>
</dbReference>
<dbReference type="NCBIfam" id="NF041463">
    <property type="entry name" value="GalB"/>
    <property type="match status" value="1"/>
</dbReference>
<feature type="domain" description="Glycosyl hydrolases family 2 sugar binding" evidence="6">
    <location>
        <begin position="39"/>
        <end position="203"/>
    </location>
</feature>